<reference evidence="1 2" key="1">
    <citation type="submission" date="2021-06" db="EMBL/GenBank/DDBJ databases">
        <title>Caerostris extrusa draft genome.</title>
        <authorList>
            <person name="Kono N."/>
            <person name="Arakawa K."/>
        </authorList>
    </citation>
    <scope>NUCLEOTIDE SEQUENCE [LARGE SCALE GENOMIC DNA]</scope>
</reference>
<name>A0AAV4U996_CAEEX</name>
<comment type="caution">
    <text evidence="1">The sequence shown here is derived from an EMBL/GenBank/DDBJ whole genome shotgun (WGS) entry which is preliminary data.</text>
</comment>
<dbReference type="Proteomes" id="UP001054945">
    <property type="component" value="Unassembled WGS sequence"/>
</dbReference>
<keyword evidence="2" id="KW-1185">Reference proteome</keyword>
<dbReference type="AlphaFoldDB" id="A0AAV4U996"/>
<gene>
    <name evidence="1" type="ORF">CEXT_648421</name>
</gene>
<organism evidence="1 2">
    <name type="scientific">Caerostris extrusa</name>
    <name type="common">Bark spider</name>
    <name type="synonym">Caerostris bankana</name>
    <dbReference type="NCBI Taxonomy" id="172846"/>
    <lineage>
        <taxon>Eukaryota</taxon>
        <taxon>Metazoa</taxon>
        <taxon>Ecdysozoa</taxon>
        <taxon>Arthropoda</taxon>
        <taxon>Chelicerata</taxon>
        <taxon>Arachnida</taxon>
        <taxon>Araneae</taxon>
        <taxon>Araneomorphae</taxon>
        <taxon>Entelegynae</taxon>
        <taxon>Araneoidea</taxon>
        <taxon>Araneidae</taxon>
        <taxon>Caerostris</taxon>
    </lineage>
</organism>
<dbReference type="EMBL" id="BPLR01012503">
    <property type="protein sequence ID" value="GIY54341.1"/>
    <property type="molecule type" value="Genomic_DNA"/>
</dbReference>
<accession>A0AAV4U996</accession>
<evidence type="ECO:0000313" key="1">
    <source>
        <dbReference type="EMBL" id="GIY54341.1"/>
    </source>
</evidence>
<evidence type="ECO:0000313" key="2">
    <source>
        <dbReference type="Proteomes" id="UP001054945"/>
    </source>
</evidence>
<proteinExistence type="predicted"/>
<sequence length="95" mass="11109">MRIVHQRWLTLMKQGFTSGPQEPWQSGGNKDGVIRMRVITHAINSLLSSEVLFLCGKFYTHLLGFDIGKFWKREALRMHFDVCNNKRGLSFKLRQ</sequence>
<protein>
    <submittedName>
        <fullName evidence="1">Uncharacterized protein</fullName>
    </submittedName>
</protein>